<dbReference type="Pfam" id="PF00289">
    <property type="entry name" value="Biotin_carb_N"/>
    <property type="match status" value="1"/>
</dbReference>
<keyword evidence="2" id="KW-0547">Nucleotide-binding</keyword>
<evidence type="ECO:0000256" key="4">
    <source>
        <dbReference type="ARBA" id="ARBA00023267"/>
    </source>
</evidence>
<dbReference type="AlphaFoldDB" id="A0A7Y7IYW3"/>
<name>A0A7Y7IYW3_9PROT</name>
<dbReference type="Proteomes" id="UP000534870">
    <property type="component" value="Unassembled WGS sequence"/>
</dbReference>
<dbReference type="PANTHER" id="PTHR18866:SF33">
    <property type="entry name" value="METHYLCROTONOYL-COA CARBOXYLASE SUBUNIT ALPHA, MITOCHONDRIAL-RELATED"/>
    <property type="match status" value="1"/>
</dbReference>
<keyword evidence="3" id="KW-0067">ATP-binding</keyword>
<accession>A0A7Y7IYW3</accession>
<dbReference type="InterPro" id="IPR016185">
    <property type="entry name" value="PreATP-grasp_dom_sf"/>
</dbReference>
<feature type="non-terminal residue" evidence="6">
    <location>
        <position position="141"/>
    </location>
</feature>
<proteinExistence type="predicted"/>
<evidence type="ECO:0000313" key="7">
    <source>
        <dbReference type="Proteomes" id="UP000534870"/>
    </source>
</evidence>
<dbReference type="GO" id="GO:0003989">
    <property type="term" value="F:acetyl-CoA carboxylase activity"/>
    <property type="evidence" value="ECO:0007669"/>
    <property type="project" value="UniProtKB-EC"/>
</dbReference>
<dbReference type="Gene3D" id="3.30.470.20">
    <property type="entry name" value="ATP-grasp fold, B domain"/>
    <property type="match status" value="1"/>
</dbReference>
<sequence length="141" mass="14679">MAEIRTVLIANRGEVALRIARACRLLGLRSVGVYSEADAALAHLRLVDERICIGPAAASHSYLDGARILRAAALTGADAIHPGYGFLSESADFAAAVERAGLVLVGPSAAIMRMMGDKIAAKRQMRRSGVPCLPGSDGALP</sequence>
<gene>
    <name evidence="6" type="ORF">HUK84_16980</name>
</gene>
<reference evidence="6 7" key="1">
    <citation type="submission" date="2020-06" db="EMBL/GenBank/DDBJ databases">
        <title>Description of novel acetic acid bacteria.</title>
        <authorList>
            <person name="Sombolestani A."/>
        </authorList>
    </citation>
    <scope>NUCLEOTIDE SEQUENCE [LARGE SCALE GENOMIC DNA]</scope>
    <source>
        <strain evidence="6 7">LMG 31431</strain>
    </source>
</reference>
<evidence type="ECO:0000256" key="1">
    <source>
        <dbReference type="ARBA" id="ARBA00022598"/>
    </source>
</evidence>
<dbReference type="PANTHER" id="PTHR18866">
    <property type="entry name" value="CARBOXYLASE:PYRUVATE/ACETYL-COA/PROPIONYL-COA CARBOXYLASE"/>
    <property type="match status" value="1"/>
</dbReference>
<dbReference type="InterPro" id="IPR050856">
    <property type="entry name" value="Biotin_carboxylase_complex"/>
</dbReference>
<evidence type="ECO:0000256" key="2">
    <source>
        <dbReference type="ARBA" id="ARBA00022741"/>
    </source>
</evidence>
<dbReference type="SUPFAM" id="SSF52440">
    <property type="entry name" value="PreATP-grasp domain"/>
    <property type="match status" value="1"/>
</dbReference>
<dbReference type="RefSeq" id="WP_281362842.1">
    <property type="nucleotide sequence ID" value="NZ_JABXXP010000588.1"/>
</dbReference>
<evidence type="ECO:0000256" key="3">
    <source>
        <dbReference type="ARBA" id="ARBA00022840"/>
    </source>
</evidence>
<evidence type="ECO:0000259" key="5">
    <source>
        <dbReference type="PROSITE" id="PS50979"/>
    </source>
</evidence>
<dbReference type="EMBL" id="JABXXP010000588">
    <property type="protein sequence ID" value="NVN12797.1"/>
    <property type="molecule type" value="Genomic_DNA"/>
</dbReference>
<dbReference type="InterPro" id="IPR011764">
    <property type="entry name" value="Biotin_carboxylation_dom"/>
</dbReference>
<dbReference type="EC" id="6.4.1.2" evidence="6"/>
<organism evidence="6 7">
    <name type="scientific">Nguyenibacter vanlangensis</name>
    <dbReference type="NCBI Taxonomy" id="1216886"/>
    <lineage>
        <taxon>Bacteria</taxon>
        <taxon>Pseudomonadati</taxon>
        <taxon>Pseudomonadota</taxon>
        <taxon>Alphaproteobacteria</taxon>
        <taxon>Acetobacterales</taxon>
        <taxon>Acetobacteraceae</taxon>
        <taxon>Nguyenibacter</taxon>
    </lineage>
</organism>
<protein>
    <submittedName>
        <fullName evidence="6">Acetyl-CoA carboxylase biotin carboxylase subunit</fullName>
        <ecNumber evidence="6">6.4.1.2</ecNumber>
    </submittedName>
</protein>
<evidence type="ECO:0000313" key="6">
    <source>
        <dbReference type="EMBL" id="NVN12797.1"/>
    </source>
</evidence>
<keyword evidence="4" id="KW-0092">Biotin</keyword>
<keyword evidence="1 6" id="KW-0436">Ligase</keyword>
<dbReference type="GO" id="GO:0005524">
    <property type="term" value="F:ATP binding"/>
    <property type="evidence" value="ECO:0007669"/>
    <property type="project" value="UniProtKB-KW"/>
</dbReference>
<feature type="domain" description="Biotin carboxylation" evidence="5">
    <location>
        <begin position="3"/>
        <end position="141"/>
    </location>
</feature>
<dbReference type="PROSITE" id="PS50979">
    <property type="entry name" value="BC"/>
    <property type="match status" value="1"/>
</dbReference>
<dbReference type="InterPro" id="IPR005481">
    <property type="entry name" value="BC-like_N"/>
</dbReference>
<comment type="caution">
    <text evidence="6">The sequence shown here is derived from an EMBL/GenBank/DDBJ whole genome shotgun (WGS) entry which is preliminary data.</text>
</comment>